<dbReference type="Proteomes" id="UP001609219">
    <property type="component" value="Unassembled WGS sequence"/>
</dbReference>
<evidence type="ECO:0000313" key="5">
    <source>
        <dbReference type="Proteomes" id="UP001609175"/>
    </source>
</evidence>
<dbReference type="Proteomes" id="UP001609175">
    <property type="component" value="Unassembled WGS sequence"/>
</dbReference>
<evidence type="ECO:0000313" key="6">
    <source>
        <dbReference type="Proteomes" id="UP001609176"/>
    </source>
</evidence>
<evidence type="ECO:0000313" key="3">
    <source>
        <dbReference type="EMBL" id="MFH5231804.1"/>
    </source>
</evidence>
<proteinExistence type="predicted"/>
<comment type="caution">
    <text evidence="3">The sequence shown here is derived from an EMBL/GenBank/DDBJ whole genome shotgun (WGS) entry which is preliminary data.</text>
</comment>
<keyword evidence="7" id="KW-1185">Reference proteome</keyword>
<accession>A0ABW7K9R6</accession>
<evidence type="ECO:0000313" key="4">
    <source>
        <dbReference type="EMBL" id="MFH5244891.1"/>
    </source>
</evidence>
<dbReference type="RefSeq" id="WP_395114296.1">
    <property type="nucleotide sequence ID" value="NZ_JBIMSN010000122.1"/>
</dbReference>
<gene>
    <name evidence="4" type="ORF">ACHIPV_23875</name>
    <name evidence="2" type="ORF">ACHIPZ_11230</name>
    <name evidence="3" type="ORF">ACHIRB_25010</name>
</gene>
<organism evidence="3 7">
    <name type="scientific">Antrihabitans spumae</name>
    <dbReference type="NCBI Taxonomy" id="3373370"/>
    <lineage>
        <taxon>Bacteria</taxon>
        <taxon>Bacillati</taxon>
        <taxon>Actinomycetota</taxon>
        <taxon>Actinomycetes</taxon>
        <taxon>Mycobacteriales</taxon>
        <taxon>Nocardiaceae</taxon>
        <taxon>Antrihabitans</taxon>
    </lineage>
</organism>
<feature type="region of interest" description="Disordered" evidence="1">
    <location>
        <begin position="1"/>
        <end position="22"/>
    </location>
</feature>
<dbReference type="EMBL" id="JBIMSO010000046">
    <property type="protein sequence ID" value="MFH5208765.1"/>
    <property type="molecule type" value="Genomic_DNA"/>
</dbReference>
<evidence type="ECO:0000256" key="1">
    <source>
        <dbReference type="SAM" id="MobiDB-lite"/>
    </source>
</evidence>
<dbReference type="Proteomes" id="UP001609176">
    <property type="component" value="Unassembled WGS sequence"/>
</dbReference>
<evidence type="ECO:0000313" key="2">
    <source>
        <dbReference type="EMBL" id="MFH5208765.1"/>
    </source>
</evidence>
<sequence>MTSSWPRRLFGRARTREPDRGAQEALTTAFLDMDKRQSIAEAAVQASDQLFPERRMGRLWQPIADRCYQASAGYLAVSEQFASTVATSAPPVSAPQNSYERTMQELTYAARSVDEFYQTHRQQLEDAVARLAAVPAVVTQSLAAAETARSGLRGEGERYVGYPSVQQRTRDLDSAVAALDAAQAGGAPSVLRDAASRVRAAASALEAALAAAPNKEREATQAISSVTTRISGVRTRAERLAPAYSTLLRDFNAASSKDLAGNEASAKSEIEAAAAALLKAHMTLNRGDPESALDLTAAIRAHLANAERQIDAVTDRLALLREVRDNPKQKEDEVRFRLRDAQMLAVNRGIVSEWASVLDAQLERIDRISGALNGRHPDYWAYVTGLDAVKTFISGVVQRMKKQEPGT</sequence>
<evidence type="ECO:0000313" key="7">
    <source>
        <dbReference type="Proteomes" id="UP001609219"/>
    </source>
</evidence>
<protein>
    <submittedName>
        <fullName evidence="3">Uncharacterized protein</fullName>
    </submittedName>
</protein>
<reference evidence="5 6" key="1">
    <citation type="submission" date="2024-10" db="EMBL/GenBank/DDBJ databases">
        <authorList>
            <person name="Riesco R."/>
        </authorList>
    </citation>
    <scope>NUCLEOTIDE SEQUENCE [LARGE SCALE GENOMIC DNA]</scope>
    <source>
        <strain evidence="4 6">NCIMB 15448</strain>
        <strain evidence="2 5">NCIMB 15449</strain>
        <strain evidence="3 7">NCIMB 15450</strain>
    </source>
</reference>
<dbReference type="EMBL" id="JBIMSN010000122">
    <property type="protein sequence ID" value="MFH5231804.1"/>
    <property type="molecule type" value="Genomic_DNA"/>
</dbReference>
<dbReference type="EMBL" id="JBIMSP010000054">
    <property type="protein sequence ID" value="MFH5244891.1"/>
    <property type="molecule type" value="Genomic_DNA"/>
</dbReference>
<name>A0ABW7K9R6_9NOCA</name>